<gene>
    <name evidence="1" type="ORF">C8F04DRAFT_1254235</name>
</gene>
<keyword evidence="2" id="KW-1185">Reference proteome</keyword>
<evidence type="ECO:0000313" key="2">
    <source>
        <dbReference type="Proteomes" id="UP001218188"/>
    </source>
</evidence>
<comment type="caution">
    <text evidence="1">The sequence shown here is derived from an EMBL/GenBank/DDBJ whole genome shotgun (WGS) entry which is preliminary data.</text>
</comment>
<sequence>MSAQAPTTQAVTQVIAAAPATQGTTPELQKGERYVNVDRMYKDAELEAVPTSISHDICCQYSNQVAQRVGATG</sequence>
<protein>
    <submittedName>
        <fullName evidence="1">Uncharacterized protein</fullName>
    </submittedName>
</protein>
<organism evidence="1 2">
    <name type="scientific">Mycena alexandri</name>
    <dbReference type="NCBI Taxonomy" id="1745969"/>
    <lineage>
        <taxon>Eukaryota</taxon>
        <taxon>Fungi</taxon>
        <taxon>Dikarya</taxon>
        <taxon>Basidiomycota</taxon>
        <taxon>Agaricomycotina</taxon>
        <taxon>Agaricomycetes</taxon>
        <taxon>Agaricomycetidae</taxon>
        <taxon>Agaricales</taxon>
        <taxon>Marasmiineae</taxon>
        <taxon>Mycenaceae</taxon>
        <taxon>Mycena</taxon>
    </lineage>
</organism>
<dbReference type="EMBL" id="JARJCM010000023">
    <property type="protein sequence ID" value="KAJ7040093.1"/>
    <property type="molecule type" value="Genomic_DNA"/>
</dbReference>
<accession>A0AAD6T624</accession>
<dbReference type="Proteomes" id="UP001218188">
    <property type="component" value="Unassembled WGS sequence"/>
</dbReference>
<reference evidence="1" key="1">
    <citation type="submission" date="2023-03" db="EMBL/GenBank/DDBJ databases">
        <title>Massive genome expansion in bonnet fungi (Mycena s.s.) driven by repeated elements and novel gene families across ecological guilds.</title>
        <authorList>
            <consortium name="Lawrence Berkeley National Laboratory"/>
            <person name="Harder C.B."/>
            <person name="Miyauchi S."/>
            <person name="Viragh M."/>
            <person name="Kuo A."/>
            <person name="Thoen E."/>
            <person name="Andreopoulos B."/>
            <person name="Lu D."/>
            <person name="Skrede I."/>
            <person name="Drula E."/>
            <person name="Henrissat B."/>
            <person name="Morin E."/>
            <person name="Kohler A."/>
            <person name="Barry K."/>
            <person name="LaButti K."/>
            <person name="Morin E."/>
            <person name="Salamov A."/>
            <person name="Lipzen A."/>
            <person name="Mereny Z."/>
            <person name="Hegedus B."/>
            <person name="Baldrian P."/>
            <person name="Stursova M."/>
            <person name="Weitz H."/>
            <person name="Taylor A."/>
            <person name="Grigoriev I.V."/>
            <person name="Nagy L.G."/>
            <person name="Martin F."/>
            <person name="Kauserud H."/>
        </authorList>
    </citation>
    <scope>NUCLEOTIDE SEQUENCE</scope>
    <source>
        <strain evidence="1">CBHHK200</strain>
    </source>
</reference>
<dbReference type="AlphaFoldDB" id="A0AAD6T624"/>
<evidence type="ECO:0000313" key="1">
    <source>
        <dbReference type="EMBL" id="KAJ7040093.1"/>
    </source>
</evidence>
<name>A0AAD6T624_9AGAR</name>
<proteinExistence type="predicted"/>